<gene>
    <name evidence="1" type="ORF">LR48_Vigan02g096500</name>
</gene>
<dbReference type="EMBL" id="CM003372">
    <property type="protein sequence ID" value="KOM34815.1"/>
    <property type="molecule type" value="Genomic_DNA"/>
</dbReference>
<dbReference type="PANTHER" id="PTHR36080">
    <property type="entry name" value="DBJ|BAA96220.1"/>
    <property type="match status" value="1"/>
</dbReference>
<organism evidence="1 2">
    <name type="scientific">Phaseolus angularis</name>
    <name type="common">Azuki bean</name>
    <name type="synonym">Vigna angularis</name>
    <dbReference type="NCBI Taxonomy" id="3914"/>
    <lineage>
        <taxon>Eukaryota</taxon>
        <taxon>Viridiplantae</taxon>
        <taxon>Streptophyta</taxon>
        <taxon>Embryophyta</taxon>
        <taxon>Tracheophyta</taxon>
        <taxon>Spermatophyta</taxon>
        <taxon>Magnoliopsida</taxon>
        <taxon>eudicotyledons</taxon>
        <taxon>Gunneridae</taxon>
        <taxon>Pentapetalae</taxon>
        <taxon>rosids</taxon>
        <taxon>fabids</taxon>
        <taxon>Fabales</taxon>
        <taxon>Fabaceae</taxon>
        <taxon>Papilionoideae</taxon>
        <taxon>50 kb inversion clade</taxon>
        <taxon>NPAAA clade</taxon>
        <taxon>indigoferoid/millettioid clade</taxon>
        <taxon>Phaseoleae</taxon>
        <taxon>Vigna</taxon>
    </lineage>
</organism>
<proteinExistence type="predicted"/>
<evidence type="ECO:0000313" key="1">
    <source>
        <dbReference type="EMBL" id="KOM34815.1"/>
    </source>
</evidence>
<sequence>MSPDLGERLTPSLLLSLNSRKVETAQKVVESCVQQLTAELENTTSVIIFIILYFYSSQSLHLTSLEWFWSMIYKANHFLFPLTEVFELHMEELCAKQEEIEKQDEDCWWISVSAPNRFK</sequence>
<evidence type="ECO:0000313" key="2">
    <source>
        <dbReference type="Proteomes" id="UP000053144"/>
    </source>
</evidence>
<protein>
    <submittedName>
        <fullName evidence="1">Uncharacterized protein</fullName>
    </submittedName>
</protein>
<name>A0A0L9TW87_PHAAN</name>
<accession>A0A0L9TW87</accession>
<reference evidence="2" key="1">
    <citation type="journal article" date="2015" name="Proc. Natl. Acad. Sci. U.S.A.">
        <title>Genome sequencing of adzuki bean (Vigna angularis) provides insight into high starch and low fat accumulation and domestication.</title>
        <authorList>
            <person name="Yang K."/>
            <person name="Tian Z."/>
            <person name="Chen C."/>
            <person name="Luo L."/>
            <person name="Zhao B."/>
            <person name="Wang Z."/>
            <person name="Yu L."/>
            <person name="Li Y."/>
            <person name="Sun Y."/>
            <person name="Li W."/>
            <person name="Chen Y."/>
            <person name="Li Y."/>
            <person name="Zhang Y."/>
            <person name="Ai D."/>
            <person name="Zhao J."/>
            <person name="Shang C."/>
            <person name="Ma Y."/>
            <person name="Wu B."/>
            <person name="Wang M."/>
            <person name="Gao L."/>
            <person name="Sun D."/>
            <person name="Zhang P."/>
            <person name="Guo F."/>
            <person name="Wang W."/>
            <person name="Li Y."/>
            <person name="Wang J."/>
            <person name="Varshney R.K."/>
            <person name="Wang J."/>
            <person name="Ling H.Q."/>
            <person name="Wan P."/>
        </authorList>
    </citation>
    <scope>NUCLEOTIDE SEQUENCE</scope>
    <source>
        <strain evidence="2">cv. Jingnong 6</strain>
    </source>
</reference>
<dbReference type="PANTHER" id="PTHR36080:SF1">
    <property type="entry name" value="DBJ|BAA96220.1"/>
    <property type="match status" value="1"/>
</dbReference>
<dbReference type="Gramene" id="KOM34815">
    <property type="protein sequence ID" value="KOM34815"/>
    <property type="gene ID" value="LR48_Vigan02g096500"/>
</dbReference>
<dbReference type="Proteomes" id="UP000053144">
    <property type="component" value="Chromosome 2"/>
</dbReference>
<dbReference type="AlphaFoldDB" id="A0A0L9TW87"/>